<reference evidence="1" key="1">
    <citation type="journal article" date="2015" name="Nature">
        <title>Complex archaea that bridge the gap between prokaryotes and eukaryotes.</title>
        <authorList>
            <person name="Spang A."/>
            <person name="Saw J.H."/>
            <person name="Jorgensen S.L."/>
            <person name="Zaremba-Niedzwiedzka K."/>
            <person name="Martijn J."/>
            <person name="Lind A.E."/>
            <person name="van Eijk R."/>
            <person name="Schleper C."/>
            <person name="Guy L."/>
            <person name="Ettema T.J."/>
        </authorList>
    </citation>
    <scope>NUCLEOTIDE SEQUENCE</scope>
</reference>
<proteinExistence type="predicted"/>
<dbReference type="EMBL" id="LAZR01029955">
    <property type="protein sequence ID" value="KKL58050.1"/>
    <property type="molecule type" value="Genomic_DNA"/>
</dbReference>
<dbReference type="AlphaFoldDB" id="A0A0F9FLA1"/>
<evidence type="ECO:0000313" key="1">
    <source>
        <dbReference type="EMBL" id="KKL58050.1"/>
    </source>
</evidence>
<gene>
    <name evidence="1" type="ORF">LCGC14_2229260</name>
</gene>
<accession>A0A0F9FLA1</accession>
<protein>
    <submittedName>
        <fullName evidence="1">Uncharacterized protein</fullName>
    </submittedName>
</protein>
<comment type="caution">
    <text evidence="1">The sequence shown here is derived from an EMBL/GenBank/DDBJ whole genome shotgun (WGS) entry which is preliminary data.</text>
</comment>
<name>A0A0F9FLA1_9ZZZZ</name>
<organism evidence="1">
    <name type="scientific">marine sediment metagenome</name>
    <dbReference type="NCBI Taxonomy" id="412755"/>
    <lineage>
        <taxon>unclassified sequences</taxon>
        <taxon>metagenomes</taxon>
        <taxon>ecological metagenomes</taxon>
    </lineage>
</organism>
<sequence length="43" mass="5091">MLIDLRIDEIAELRIDDSTIFMVWGERNDEGTLIIKSEMKHEN</sequence>